<dbReference type="PANTHER" id="PTHR24321">
    <property type="entry name" value="DEHYDROGENASES, SHORT CHAIN"/>
    <property type="match status" value="1"/>
</dbReference>
<dbReference type="RefSeq" id="XP_035350447.1">
    <property type="nucleotide sequence ID" value="XM_035494554.1"/>
</dbReference>
<dbReference type="CDD" id="cd05233">
    <property type="entry name" value="SDR_c"/>
    <property type="match status" value="1"/>
</dbReference>
<dbReference type="GeneID" id="55998924"/>
<dbReference type="InterPro" id="IPR002347">
    <property type="entry name" value="SDR_fam"/>
</dbReference>
<sequence length="159" mass="17175">MDVNTKSLMLCIRAQAAAMRKQQPKTFQSRSGERDIGRGVIVNLASANSFAGLPGKMCYTVSKHADMALTKTAAMDHASEGIRCNAVCPIWVQTPLLDVELQKNLQVQTEIDAIVPIKRAAKCEEVSDAIPFLCSPAASYINGTSLVIDSAITTTIRLH</sequence>
<evidence type="ECO:0000313" key="5">
    <source>
        <dbReference type="Proteomes" id="UP000509510"/>
    </source>
</evidence>
<organism evidence="4 5">
    <name type="scientific">Talaromyces rugulosus</name>
    <name type="common">Penicillium rugulosum</name>
    <dbReference type="NCBI Taxonomy" id="121627"/>
    <lineage>
        <taxon>Eukaryota</taxon>
        <taxon>Fungi</taxon>
        <taxon>Dikarya</taxon>
        <taxon>Ascomycota</taxon>
        <taxon>Pezizomycotina</taxon>
        <taxon>Eurotiomycetes</taxon>
        <taxon>Eurotiomycetidae</taxon>
        <taxon>Eurotiales</taxon>
        <taxon>Trichocomaceae</taxon>
        <taxon>Talaromyces</taxon>
        <taxon>Talaromyces sect. Islandici</taxon>
    </lineage>
</organism>
<comment type="similarity">
    <text evidence="1">Belongs to the short-chain dehydrogenases/reductases (SDR) family.</text>
</comment>
<dbReference type="AlphaFoldDB" id="A0A7H8RI47"/>
<dbReference type="Proteomes" id="UP000509510">
    <property type="component" value="Chromosome VI"/>
</dbReference>
<keyword evidence="2" id="KW-0521">NADP</keyword>
<protein>
    <submittedName>
        <fullName evidence="4">Uncharacterized protein</fullName>
    </submittedName>
</protein>
<evidence type="ECO:0000256" key="2">
    <source>
        <dbReference type="ARBA" id="ARBA00022857"/>
    </source>
</evidence>
<name>A0A7H8RI47_TALRU</name>
<dbReference type="EMBL" id="CP055903">
    <property type="protein sequence ID" value="QKX64273.1"/>
    <property type="molecule type" value="Genomic_DNA"/>
</dbReference>
<keyword evidence="5" id="KW-1185">Reference proteome</keyword>
<reference evidence="5" key="1">
    <citation type="submission" date="2020-06" db="EMBL/GenBank/DDBJ databases">
        <title>A chromosome-scale genome assembly of Talaromyces rugulosus W13939.</title>
        <authorList>
            <person name="Wang B."/>
            <person name="Guo L."/>
            <person name="Ye K."/>
            <person name="Wang L."/>
        </authorList>
    </citation>
    <scope>NUCLEOTIDE SEQUENCE [LARGE SCALE GENOMIC DNA]</scope>
    <source>
        <strain evidence="5">W13939</strain>
    </source>
</reference>
<dbReference type="KEGG" id="trg:TRUGW13939_11446"/>
<evidence type="ECO:0000256" key="3">
    <source>
        <dbReference type="ARBA" id="ARBA00023002"/>
    </source>
</evidence>
<keyword evidence="3" id="KW-0560">Oxidoreductase</keyword>
<accession>A0A7H8RI47</accession>
<dbReference type="InterPro" id="IPR036291">
    <property type="entry name" value="NAD(P)-bd_dom_sf"/>
</dbReference>
<dbReference type="InterPro" id="IPR020904">
    <property type="entry name" value="Sc_DH/Rdtase_CS"/>
</dbReference>
<dbReference type="Gene3D" id="3.40.50.720">
    <property type="entry name" value="NAD(P)-binding Rossmann-like Domain"/>
    <property type="match status" value="1"/>
</dbReference>
<dbReference type="SUPFAM" id="SSF51735">
    <property type="entry name" value="NAD(P)-binding Rossmann-fold domains"/>
    <property type="match status" value="1"/>
</dbReference>
<dbReference type="PROSITE" id="PS00061">
    <property type="entry name" value="ADH_SHORT"/>
    <property type="match status" value="1"/>
</dbReference>
<dbReference type="OrthoDB" id="5840532at2759"/>
<proteinExistence type="inferred from homology"/>
<dbReference type="PRINTS" id="PR00081">
    <property type="entry name" value="GDHRDH"/>
</dbReference>
<evidence type="ECO:0000313" key="4">
    <source>
        <dbReference type="EMBL" id="QKX64273.1"/>
    </source>
</evidence>
<gene>
    <name evidence="4" type="ORF">TRUGW13939_11446</name>
</gene>
<dbReference type="Pfam" id="PF13561">
    <property type="entry name" value="adh_short_C2"/>
    <property type="match status" value="1"/>
</dbReference>
<evidence type="ECO:0000256" key="1">
    <source>
        <dbReference type="ARBA" id="ARBA00006484"/>
    </source>
</evidence>
<dbReference type="GO" id="GO:0016491">
    <property type="term" value="F:oxidoreductase activity"/>
    <property type="evidence" value="ECO:0007669"/>
    <property type="project" value="UniProtKB-KW"/>
</dbReference>
<dbReference type="PANTHER" id="PTHR24321:SF12">
    <property type="entry name" value="SHORT-CHAIN DEHYDROGENASE_REDUCTASE FAMILY, PUTATIVE (AFU_ORTHOLOGUE AFUA_5G14340)-RELATED"/>
    <property type="match status" value="1"/>
</dbReference>